<evidence type="ECO:0008006" key="4">
    <source>
        <dbReference type="Google" id="ProtNLM"/>
    </source>
</evidence>
<sequence>MTLAIVLSFLAGLMGANGIPHFVLGITAREYPNLTGNSPVRNAVGGVAAFVIAGLLTFWAHVGDHPVAAAVAAVAGVLLMSVFHARGGAYRLNARFGKPVPVR</sequence>
<dbReference type="EMBL" id="SJKB01000007">
    <property type="protein sequence ID" value="TCC59622.1"/>
    <property type="molecule type" value="Genomic_DNA"/>
</dbReference>
<keyword evidence="1" id="KW-1133">Transmembrane helix</keyword>
<reference evidence="2 3" key="1">
    <citation type="submission" date="2019-02" db="EMBL/GenBank/DDBJ databases">
        <title>Kribbella capetownensis sp. nov. and Kribbella speibonae sp. nov., isolated from soil.</title>
        <authorList>
            <person name="Curtis S.M."/>
            <person name="Norton I."/>
            <person name="Everest G.J."/>
            <person name="Meyers P.R."/>
        </authorList>
    </citation>
    <scope>NUCLEOTIDE SEQUENCE [LARGE SCALE GENOMIC DNA]</scope>
    <source>
        <strain evidence="2 3">NRRL B-24813</strain>
    </source>
</reference>
<keyword evidence="3" id="KW-1185">Reference proteome</keyword>
<organism evidence="2 3">
    <name type="scientific">Kribbella pittospori</name>
    <dbReference type="NCBI Taxonomy" id="722689"/>
    <lineage>
        <taxon>Bacteria</taxon>
        <taxon>Bacillati</taxon>
        <taxon>Actinomycetota</taxon>
        <taxon>Actinomycetes</taxon>
        <taxon>Propionibacteriales</taxon>
        <taxon>Kribbellaceae</taxon>
        <taxon>Kribbella</taxon>
    </lineage>
</organism>
<evidence type="ECO:0000256" key="1">
    <source>
        <dbReference type="SAM" id="Phobius"/>
    </source>
</evidence>
<dbReference type="RefSeq" id="WP_131360121.1">
    <property type="nucleotide sequence ID" value="NZ_SJKB01000007.1"/>
</dbReference>
<comment type="caution">
    <text evidence="2">The sequence shown here is derived from an EMBL/GenBank/DDBJ whole genome shotgun (WGS) entry which is preliminary data.</text>
</comment>
<feature type="transmembrane region" description="Helical" evidence="1">
    <location>
        <begin position="67"/>
        <end position="85"/>
    </location>
</feature>
<proteinExistence type="predicted"/>
<name>A0A4V2MAK2_9ACTN</name>
<protein>
    <recommendedName>
        <fullName evidence="4">DUF1275 domain-containing protein</fullName>
    </recommendedName>
</protein>
<accession>A0A4V2MAK2</accession>
<keyword evidence="1" id="KW-0472">Membrane</keyword>
<keyword evidence="1" id="KW-0812">Transmembrane</keyword>
<evidence type="ECO:0000313" key="3">
    <source>
        <dbReference type="Proteomes" id="UP000291144"/>
    </source>
</evidence>
<dbReference type="AlphaFoldDB" id="A0A4V2MAK2"/>
<evidence type="ECO:0000313" key="2">
    <source>
        <dbReference type="EMBL" id="TCC59622.1"/>
    </source>
</evidence>
<dbReference type="OrthoDB" id="8084250at2"/>
<dbReference type="Proteomes" id="UP000291144">
    <property type="component" value="Unassembled WGS sequence"/>
</dbReference>
<gene>
    <name evidence="2" type="ORF">E0H73_23645</name>
</gene>
<feature type="transmembrane region" description="Helical" evidence="1">
    <location>
        <begin position="42"/>
        <end position="60"/>
    </location>
</feature>